<keyword evidence="18" id="KW-1185">Reference proteome</keyword>
<dbReference type="Proteomes" id="UP000245999">
    <property type="component" value="Chromosome"/>
</dbReference>
<sequence>MRAPRPTFAGRTAPGGALGPIPSLRPYPTLPVPQQFTFNVGPAAVYPAVRQYLQDAYDEGWLSAPHRGERFTSLVRQAVTDLKLKLNIPQDYTVLFTGSATECWEILAQGLTPRRSFHLYNGEFGKKWFDYARALRPGTTDVQFGLEEVPDMGALPFVGEDTDLVCLTQNETSTATQIRETHILQLYNRLGGALLAVDATSSLAGLNLKFIKADVWFGSVQKCFGLPAGLGVLILSPRAVARAKEVNDRAHYNGLPAALSNMLNHQTNYTPNVLGIYLLSRVMADREPIKAVAQHLADRAQKLYDFFEQATPLQPLIANHDARSTTVIGLQGEPALIEEIKRKALEAGLTLGSGYGPLKNTSIRIANFPAVSDAAMEALVQFFVKEYVAA</sequence>
<dbReference type="Gene3D" id="3.90.1150.10">
    <property type="entry name" value="Aspartate Aminotransferase, domain 1"/>
    <property type="match status" value="1"/>
</dbReference>
<evidence type="ECO:0000256" key="14">
    <source>
        <dbReference type="ARBA" id="ARBA00049007"/>
    </source>
</evidence>
<evidence type="ECO:0000256" key="15">
    <source>
        <dbReference type="SAM" id="MobiDB-lite"/>
    </source>
</evidence>
<keyword evidence="5" id="KW-0963">Cytoplasm</keyword>
<dbReference type="EMBL" id="CP029145">
    <property type="protein sequence ID" value="AWM31947.1"/>
    <property type="molecule type" value="Genomic_DNA"/>
</dbReference>
<proteinExistence type="inferred from homology"/>
<evidence type="ECO:0000256" key="4">
    <source>
        <dbReference type="ARBA" id="ARBA00013030"/>
    </source>
</evidence>
<evidence type="ECO:0000259" key="16">
    <source>
        <dbReference type="Pfam" id="PF00266"/>
    </source>
</evidence>
<dbReference type="GO" id="GO:0008615">
    <property type="term" value="P:pyridoxine biosynthetic process"/>
    <property type="evidence" value="ECO:0007669"/>
    <property type="project" value="UniProtKB-KW"/>
</dbReference>
<evidence type="ECO:0000256" key="5">
    <source>
        <dbReference type="ARBA" id="ARBA00022490"/>
    </source>
</evidence>
<evidence type="ECO:0000256" key="3">
    <source>
        <dbReference type="ARBA" id="ARBA00006904"/>
    </source>
</evidence>
<gene>
    <name evidence="17" type="ORF">DDQ68_03555</name>
</gene>
<reference evidence="18" key="1">
    <citation type="submission" date="2018-04" db="EMBL/GenBank/DDBJ databases">
        <title>Complete genome of Antarctic heterotrophic bacterium Hymenobacter nivis.</title>
        <authorList>
            <person name="Terashima M."/>
        </authorList>
    </citation>
    <scope>NUCLEOTIDE SEQUENCE [LARGE SCALE GENOMIC DNA]</scope>
    <source>
        <strain evidence="18">NBRC 111535</strain>
    </source>
</reference>
<dbReference type="GO" id="GO:0004648">
    <property type="term" value="F:O-phospho-L-serine:2-oxoglutarate aminotransferase activity"/>
    <property type="evidence" value="ECO:0007669"/>
    <property type="project" value="UniProtKB-EC"/>
</dbReference>
<dbReference type="GO" id="GO:0006564">
    <property type="term" value="P:L-serine biosynthetic process"/>
    <property type="evidence" value="ECO:0007669"/>
    <property type="project" value="UniProtKB-KW"/>
</dbReference>
<comment type="pathway">
    <text evidence="2">Amino-acid biosynthesis; L-serine biosynthesis; L-serine from 3-phospho-D-glycerate: step 2/3.</text>
</comment>
<evidence type="ECO:0000256" key="1">
    <source>
        <dbReference type="ARBA" id="ARBA00001933"/>
    </source>
</evidence>
<dbReference type="InterPro" id="IPR015424">
    <property type="entry name" value="PyrdxlP-dep_Trfase"/>
</dbReference>
<keyword evidence="6 17" id="KW-0032">Aminotransferase</keyword>
<dbReference type="GO" id="GO:0019265">
    <property type="term" value="P:glycine biosynthetic process, by transamination of glyoxylate"/>
    <property type="evidence" value="ECO:0007669"/>
    <property type="project" value="TreeGrafter"/>
</dbReference>
<dbReference type="UniPathway" id="UPA00135">
    <property type="reaction ID" value="UER00197"/>
</dbReference>
<dbReference type="Pfam" id="PF00266">
    <property type="entry name" value="Aminotran_5"/>
    <property type="match status" value="1"/>
</dbReference>
<evidence type="ECO:0000313" key="17">
    <source>
        <dbReference type="EMBL" id="AWM31947.1"/>
    </source>
</evidence>
<keyword evidence="7" id="KW-0028">Amino-acid biosynthesis</keyword>
<evidence type="ECO:0000256" key="9">
    <source>
        <dbReference type="ARBA" id="ARBA00022898"/>
    </source>
</evidence>
<dbReference type="GO" id="GO:0008453">
    <property type="term" value="F:alanine-glyoxylate transaminase activity"/>
    <property type="evidence" value="ECO:0007669"/>
    <property type="project" value="TreeGrafter"/>
</dbReference>
<evidence type="ECO:0000256" key="13">
    <source>
        <dbReference type="ARBA" id="ARBA00047630"/>
    </source>
</evidence>
<dbReference type="InterPro" id="IPR015422">
    <property type="entry name" value="PyrdxlP-dep_Trfase_small"/>
</dbReference>
<dbReference type="GO" id="GO:0004760">
    <property type="term" value="F:L-serine-pyruvate transaminase activity"/>
    <property type="evidence" value="ECO:0007669"/>
    <property type="project" value="TreeGrafter"/>
</dbReference>
<dbReference type="OrthoDB" id="975012at2"/>
<protein>
    <recommendedName>
        <fullName evidence="4">phosphoserine transaminase</fullName>
        <ecNumber evidence="4">2.6.1.52</ecNumber>
    </recommendedName>
    <alternativeName>
        <fullName evidence="12">Phosphohydroxythreonine aminotransferase</fullName>
    </alternativeName>
</protein>
<comment type="catalytic activity">
    <reaction evidence="13">
        <text>4-(phosphooxy)-L-threonine + 2-oxoglutarate = (R)-3-hydroxy-2-oxo-4-phosphooxybutanoate + L-glutamate</text>
        <dbReference type="Rhea" id="RHEA:16573"/>
        <dbReference type="ChEBI" id="CHEBI:16810"/>
        <dbReference type="ChEBI" id="CHEBI:29985"/>
        <dbReference type="ChEBI" id="CHEBI:58452"/>
        <dbReference type="ChEBI" id="CHEBI:58538"/>
        <dbReference type="EC" id="2.6.1.52"/>
    </reaction>
</comment>
<dbReference type="InterPro" id="IPR022278">
    <property type="entry name" value="Pser_aminoTfrase"/>
</dbReference>
<evidence type="ECO:0000256" key="7">
    <source>
        <dbReference type="ARBA" id="ARBA00022605"/>
    </source>
</evidence>
<feature type="region of interest" description="Disordered" evidence="15">
    <location>
        <begin position="1"/>
        <end position="20"/>
    </location>
</feature>
<evidence type="ECO:0000256" key="6">
    <source>
        <dbReference type="ARBA" id="ARBA00022576"/>
    </source>
</evidence>
<evidence type="ECO:0000256" key="12">
    <source>
        <dbReference type="ARBA" id="ARBA00031421"/>
    </source>
</evidence>
<dbReference type="Gene3D" id="3.40.640.10">
    <property type="entry name" value="Type I PLP-dependent aspartate aminotransferase-like (Major domain)"/>
    <property type="match status" value="1"/>
</dbReference>
<comment type="cofactor">
    <cofactor evidence="1">
        <name>pyridoxal 5'-phosphate</name>
        <dbReference type="ChEBI" id="CHEBI:597326"/>
    </cofactor>
</comment>
<organism evidence="17 18">
    <name type="scientific">Hymenobacter nivis</name>
    <dbReference type="NCBI Taxonomy" id="1850093"/>
    <lineage>
        <taxon>Bacteria</taxon>
        <taxon>Pseudomonadati</taxon>
        <taxon>Bacteroidota</taxon>
        <taxon>Cytophagia</taxon>
        <taxon>Cytophagales</taxon>
        <taxon>Hymenobacteraceae</taxon>
        <taxon>Hymenobacter</taxon>
    </lineage>
</organism>
<keyword evidence="8" id="KW-0808">Transferase</keyword>
<keyword evidence="9" id="KW-0663">Pyridoxal phosphate</keyword>
<comment type="catalytic activity">
    <reaction evidence="14">
        <text>O-phospho-L-serine + 2-oxoglutarate = 3-phosphooxypyruvate + L-glutamate</text>
        <dbReference type="Rhea" id="RHEA:14329"/>
        <dbReference type="ChEBI" id="CHEBI:16810"/>
        <dbReference type="ChEBI" id="CHEBI:18110"/>
        <dbReference type="ChEBI" id="CHEBI:29985"/>
        <dbReference type="ChEBI" id="CHEBI:57524"/>
        <dbReference type="EC" id="2.6.1.52"/>
    </reaction>
</comment>
<dbReference type="InterPro" id="IPR015421">
    <property type="entry name" value="PyrdxlP-dep_Trfase_major"/>
</dbReference>
<name>A0A2Z3GJT3_9BACT</name>
<evidence type="ECO:0000256" key="11">
    <source>
        <dbReference type="ARBA" id="ARBA00023299"/>
    </source>
</evidence>
<dbReference type="SUPFAM" id="SSF53383">
    <property type="entry name" value="PLP-dependent transferases"/>
    <property type="match status" value="1"/>
</dbReference>
<dbReference type="InterPro" id="IPR000192">
    <property type="entry name" value="Aminotrans_V_dom"/>
</dbReference>
<dbReference type="EC" id="2.6.1.52" evidence="4"/>
<dbReference type="PIRSF" id="PIRSF000525">
    <property type="entry name" value="SerC"/>
    <property type="match status" value="1"/>
</dbReference>
<evidence type="ECO:0000256" key="2">
    <source>
        <dbReference type="ARBA" id="ARBA00005099"/>
    </source>
</evidence>
<dbReference type="PANTHER" id="PTHR21152:SF40">
    <property type="entry name" value="ALANINE--GLYOXYLATE AMINOTRANSFERASE"/>
    <property type="match status" value="1"/>
</dbReference>
<evidence type="ECO:0000256" key="10">
    <source>
        <dbReference type="ARBA" id="ARBA00023096"/>
    </source>
</evidence>
<keyword evidence="11" id="KW-0718">Serine biosynthesis</keyword>
<dbReference type="AlphaFoldDB" id="A0A2Z3GJT3"/>
<evidence type="ECO:0000313" key="18">
    <source>
        <dbReference type="Proteomes" id="UP000245999"/>
    </source>
</evidence>
<accession>A0A2Z3GJT3</accession>
<evidence type="ECO:0000256" key="8">
    <source>
        <dbReference type="ARBA" id="ARBA00022679"/>
    </source>
</evidence>
<keyword evidence="10" id="KW-0664">Pyridoxine biosynthesis</keyword>
<comment type="similarity">
    <text evidence="3">Belongs to the class-V pyridoxal-phosphate-dependent aminotransferase family. SerC subfamily.</text>
</comment>
<feature type="domain" description="Aminotransferase class V" evidence="16">
    <location>
        <begin position="42"/>
        <end position="326"/>
    </location>
</feature>
<dbReference type="PANTHER" id="PTHR21152">
    <property type="entry name" value="AMINOTRANSFERASE CLASS V"/>
    <property type="match status" value="1"/>
</dbReference>
<dbReference type="KEGG" id="hnv:DDQ68_03555"/>